<keyword evidence="12 13" id="KW-0472">Membrane</keyword>
<protein>
    <submittedName>
        <fullName evidence="15">Site-2 protease family protein</fullName>
    </submittedName>
</protein>
<comment type="subcellular location">
    <subcellularLocation>
        <location evidence="2">Cell membrane</location>
        <topology evidence="2">Multi-pass membrane protein</topology>
    </subcellularLocation>
</comment>
<evidence type="ECO:0000256" key="3">
    <source>
        <dbReference type="ARBA" id="ARBA00007931"/>
    </source>
</evidence>
<dbReference type="AlphaFoldDB" id="A0A2H0C317"/>
<comment type="cofactor">
    <cofactor evidence="1">
        <name>Zn(2+)</name>
        <dbReference type="ChEBI" id="CHEBI:29105"/>
    </cofactor>
</comment>
<keyword evidence="7" id="KW-0479">Metal-binding</keyword>
<dbReference type="Proteomes" id="UP000230802">
    <property type="component" value="Unassembled WGS sequence"/>
</dbReference>
<feature type="transmembrane region" description="Helical" evidence="13">
    <location>
        <begin position="177"/>
        <end position="197"/>
    </location>
</feature>
<evidence type="ECO:0000256" key="1">
    <source>
        <dbReference type="ARBA" id="ARBA00001947"/>
    </source>
</evidence>
<dbReference type="PANTHER" id="PTHR35864:SF1">
    <property type="entry name" value="ZINC METALLOPROTEASE YWHC-RELATED"/>
    <property type="match status" value="1"/>
</dbReference>
<keyword evidence="4" id="KW-1003">Cell membrane</keyword>
<name>A0A2H0C317_9BACT</name>
<evidence type="ECO:0000256" key="9">
    <source>
        <dbReference type="ARBA" id="ARBA00022833"/>
    </source>
</evidence>
<evidence type="ECO:0000256" key="7">
    <source>
        <dbReference type="ARBA" id="ARBA00022723"/>
    </source>
</evidence>
<proteinExistence type="inferred from homology"/>
<dbReference type="GO" id="GO:0008237">
    <property type="term" value="F:metallopeptidase activity"/>
    <property type="evidence" value="ECO:0007669"/>
    <property type="project" value="UniProtKB-KW"/>
</dbReference>
<evidence type="ECO:0000259" key="14">
    <source>
        <dbReference type="Pfam" id="PF02163"/>
    </source>
</evidence>
<dbReference type="GO" id="GO:0005886">
    <property type="term" value="C:plasma membrane"/>
    <property type="evidence" value="ECO:0007669"/>
    <property type="project" value="UniProtKB-SubCell"/>
</dbReference>
<feature type="transmembrane region" description="Helical" evidence="13">
    <location>
        <begin position="126"/>
        <end position="149"/>
    </location>
</feature>
<keyword evidence="10 13" id="KW-1133">Transmembrane helix</keyword>
<evidence type="ECO:0000256" key="11">
    <source>
        <dbReference type="ARBA" id="ARBA00023049"/>
    </source>
</evidence>
<dbReference type="InterPro" id="IPR052348">
    <property type="entry name" value="Metallopeptidase_M50B"/>
</dbReference>
<keyword evidence="9" id="KW-0862">Zinc</keyword>
<keyword evidence="11" id="KW-0482">Metalloprotease</keyword>
<evidence type="ECO:0000313" key="16">
    <source>
        <dbReference type="Proteomes" id="UP000230802"/>
    </source>
</evidence>
<feature type="transmembrane region" description="Helical" evidence="13">
    <location>
        <begin position="12"/>
        <end position="33"/>
    </location>
</feature>
<feature type="domain" description="Peptidase M50" evidence="14">
    <location>
        <begin position="128"/>
        <end position="183"/>
    </location>
</feature>
<evidence type="ECO:0000313" key="15">
    <source>
        <dbReference type="EMBL" id="PIP64307.1"/>
    </source>
</evidence>
<organism evidence="15 16">
    <name type="scientific">Candidatus Roizmanbacteria bacterium CG22_combo_CG10-13_8_21_14_all_33_16</name>
    <dbReference type="NCBI Taxonomy" id="1974859"/>
    <lineage>
        <taxon>Bacteria</taxon>
        <taxon>Candidatus Roizmaniibacteriota</taxon>
    </lineage>
</organism>
<feature type="transmembrane region" description="Helical" evidence="13">
    <location>
        <begin position="53"/>
        <end position="71"/>
    </location>
</feature>
<dbReference type="Pfam" id="PF02163">
    <property type="entry name" value="Peptidase_M50"/>
    <property type="match status" value="2"/>
</dbReference>
<accession>A0A2H0C317</accession>
<dbReference type="InterPro" id="IPR008915">
    <property type="entry name" value="Peptidase_M50"/>
</dbReference>
<evidence type="ECO:0000256" key="12">
    <source>
        <dbReference type="ARBA" id="ARBA00023136"/>
    </source>
</evidence>
<keyword evidence="8" id="KW-0378">Hydrolase</keyword>
<evidence type="ECO:0000256" key="2">
    <source>
        <dbReference type="ARBA" id="ARBA00004651"/>
    </source>
</evidence>
<evidence type="ECO:0000256" key="6">
    <source>
        <dbReference type="ARBA" id="ARBA00022692"/>
    </source>
</evidence>
<reference evidence="15 16" key="1">
    <citation type="submission" date="2017-09" db="EMBL/GenBank/DDBJ databases">
        <title>Depth-based differentiation of microbial function through sediment-hosted aquifers and enrichment of novel symbionts in the deep terrestrial subsurface.</title>
        <authorList>
            <person name="Probst A.J."/>
            <person name="Ladd B."/>
            <person name="Jarett J.K."/>
            <person name="Geller-Mcgrath D.E."/>
            <person name="Sieber C.M."/>
            <person name="Emerson J.B."/>
            <person name="Anantharaman K."/>
            <person name="Thomas B.C."/>
            <person name="Malmstrom R."/>
            <person name="Stieglmeier M."/>
            <person name="Klingl A."/>
            <person name="Woyke T."/>
            <person name="Ryan C.M."/>
            <person name="Banfield J.F."/>
        </authorList>
    </citation>
    <scope>NUCLEOTIDE SEQUENCE [LARGE SCALE GENOMIC DNA]</scope>
    <source>
        <strain evidence="15">CG22_combo_CG10-13_8_21_14_all_33_16</strain>
    </source>
</reference>
<evidence type="ECO:0000256" key="13">
    <source>
        <dbReference type="SAM" id="Phobius"/>
    </source>
</evidence>
<feature type="domain" description="Peptidase M50" evidence="14">
    <location>
        <begin position="16"/>
        <end position="111"/>
    </location>
</feature>
<dbReference type="CDD" id="cd06158">
    <property type="entry name" value="S2P-M50_like_1"/>
    <property type="match status" value="1"/>
</dbReference>
<feature type="transmembrane region" description="Helical" evidence="13">
    <location>
        <begin position="91"/>
        <end position="114"/>
    </location>
</feature>
<comment type="caution">
    <text evidence="15">The sequence shown here is derived from an EMBL/GenBank/DDBJ whole genome shotgun (WGS) entry which is preliminary data.</text>
</comment>
<dbReference type="InterPro" id="IPR044537">
    <property type="entry name" value="Rip2-like"/>
</dbReference>
<sequence length="217" mass="23942">MISTLFSSPISFVFSILALLSALTIHELAHAWVADRLGDPTARLKGRISLNPLVHIDLSGLLFLLFFGFGWGKPVLIDPYNLKNPRKDTAIIALAGPLINIILAIVLSLVSRLLLSSNSLIVADILRILITTMIVYNIGLGIFNLVPIYPLDGFKIVGGLLPKEKAQEWQGLERMGFFFLLALIFPIGSSSMLDYLIRPVMNFFYYLLIPVMSGGIV</sequence>
<dbReference type="PANTHER" id="PTHR35864">
    <property type="entry name" value="ZINC METALLOPROTEASE MJ0611-RELATED"/>
    <property type="match status" value="1"/>
</dbReference>
<keyword evidence="6 13" id="KW-0812">Transmembrane</keyword>
<keyword evidence="5 15" id="KW-0645">Protease</keyword>
<dbReference type="GO" id="GO:0006508">
    <property type="term" value="P:proteolysis"/>
    <property type="evidence" value="ECO:0007669"/>
    <property type="project" value="UniProtKB-KW"/>
</dbReference>
<dbReference type="EMBL" id="PCTD01000146">
    <property type="protein sequence ID" value="PIP64307.1"/>
    <property type="molecule type" value="Genomic_DNA"/>
</dbReference>
<evidence type="ECO:0000256" key="10">
    <source>
        <dbReference type="ARBA" id="ARBA00022989"/>
    </source>
</evidence>
<evidence type="ECO:0000256" key="4">
    <source>
        <dbReference type="ARBA" id="ARBA00022475"/>
    </source>
</evidence>
<evidence type="ECO:0000256" key="5">
    <source>
        <dbReference type="ARBA" id="ARBA00022670"/>
    </source>
</evidence>
<gene>
    <name evidence="15" type="ORF">COW96_03280</name>
</gene>
<dbReference type="GO" id="GO:0046872">
    <property type="term" value="F:metal ion binding"/>
    <property type="evidence" value="ECO:0007669"/>
    <property type="project" value="UniProtKB-KW"/>
</dbReference>
<evidence type="ECO:0000256" key="8">
    <source>
        <dbReference type="ARBA" id="ARBA00022801"/>
    </source>
</evidence>
<comment type="similarity">
    <text evidence="3">Belongs to the peptidase M50B family.</text>
</comment>